<keyword evidence="3" id="KW-1185">Reference proteome</keyword>
<gene>
    <name evidence="2" type="ORF">LAESUDRAFT_182627</name>
</gene>
<evidence type="ECO:0000256" key="1">
    <source>
        <dbReference type="SAM" id="SignalP"/>
    </source>
</evidence>
<evidence type="ECO:0000313" key="3">
    <source>
        <dbReference type="Proteomes" id="UP000076871"/>
    </source>
</evidence>
<dbReference type="AlphaFoldDB" id="A0A165E9N8"/>
<sequence>MYFIRLHVAFFHLLQSFLRSPSANALQKVEDEELLCHLPSVNATNGPSGSSSACASVSQDEAVGMRPMHPTGKAYGNPKTERLSIRADRPGVDVILRRWVQWSELCRRSSVREIILPLPSLVDARRGQTTRSDWASIFGPPVSVIRIQRTRRIVDHGFTAARTDDVCG</sequence>
<evidence type="ECO:0008006" key="4">
    <source>
        <dbReference type="Google" id="ProtNLM"/>
    </source>
</evidence>
<evidence type="ECO:0000313" key="2">
    <source>
        <dbReference type="EMBL" id="KZT06540.1"/>
    </source>
</evidence>
<proteinExistence type="predicted"/>
<feature type="signal peptide" evidence="1">
    <location>
        <begin position="1"/>
        <end position="25"/>
    </location>
</feature>
<organism evidence="2 3">
    <name type="scientific">Laetiporus sulphureus 93-53</name>
    <dbReference type="NCBI Taxonomy" id="1314785"/>
    <lineage>
        <taxon>Eukaryota</taxon>
        <taxon>Fungi</taxon>
        <taxon>Dikarya</taxon>
        <taxon>Basidiomycota</taxon>
        <taxon>Agaricomycotina</taxon>
        <taxon>Agaricomycetes</taxon>
        <taxon>Polyporales</taxon>
        <taxon>Laetiporus</taxon>
    </lineage>
</organism>
<dbReference type="Proteomes" id="UP000076871">
    <property type="component" value="Unassembled WGS sequence"/>
</dbReference>
<accession>A0A165E9N8</accession>
<keyword evidence="1" id="KW-0732">Signal</keyword>
<protein>
    <recommendedName>
        <fullName evidence="4">Secreted protein</fullName>
    </recommendedName>
</protein>
<dbReference type="RefSeq" id="XP_040764280.1">
    <property type="nucleotide sequence ID" value="XM_040901483.1"/>
</dbReference>
<reference evidence="2 3" key="1">
    <citation type="journal article" date="2016" name="Mol. Biol. Evol.">
        <title>Comparative Genomics of Early-Diverging Mushroom-Forming Fungi Provides Insights into the Origins of Lignocellulose Decay Capabilities.</title>
        <authorList>
            <person name="Nagy L.G."/>
            <person name="Riley R."/>
            <person name="Tritt A."/>
            <person name="Adam C."/>
            <person name="Daum C."/>
            <person name="Floudas D."/>
            <person name="Sun H."/>
            <person name="Yadav J.S."/>
            <person name="Pangilinan J."/>
            <person name="Larsson K.H."/>
            <person name="Matsuura K."/>
            <person name="Barry K."/>
            <person name="Labutti K."/>
            <person name="Kuo R."/>
            <person name="Ohm R.A."/>
            <person name="Bhattacharya S.S."/>
            <person name="Shirouzu T."/>
            <person name="Yoshinaga Y."/>
            <person name="Martin F.M."/>
            <person name="Grigoriev I.V."/>
            <person name="Hibbett D.S."/>
        </authorList>
    </citation>
    <scope>NUCLEOTIDE SEQUENCE [LARGE SCALE GENOMIC DNA]</scope>
    <source>
        <strain evidence="2 3">93-53</strain>
    </source>
</reference>
<feature type="chain" id="PRO_5007857104" description="Secreted protein" evidence="1">
    <location>
        <begin position="26"/>
        <end position="168"/>
    </location>
</feature>
<dbReference type="EMBL" id="KV427624">
    <property type="protein sequence ID" value="KZT06540.1"/>
    <property type="molecule type" value="Genomic_DNA"/>
</dbReference>
<name>A0A165E9N8_9APHY</name>
<dbReference type="GeneID" id="63818515"/>
<dbReference type="InParanoid" id="A0A165E9N8"/>